<dbReference type="Pfam" id="PF00512">
    <property type="entry name" value="HisKA"/>
    <property type="match status" value="1"/>
</dbReference>
<dbReference type="SUPFAM" id="SSF46689">
    <property type="entry name" value="Homeodomain-like"/>
    <property type="match status" value="1"/>
</dbReference>
<feature type="modified residue" description="4-aspartylphosphate" evidence="6">
    <location>
        <position position="1097"/>
    </location>
</feature>
<dbReference type="PANTHER" id="PTHR43547:SF2">
    <property type="entry name" value="HYBRID SIGNAL TRANSDUCTION HISTIDINE KINASE C"/>
    <property type="match status" value="1"/>
</dbReference>
<name>A0A4R6XUJ0_9GAMM</name>
<dbReference type="Gene3D" id="2.130.10.10">
    <property type="entry name" value="YVTN repeat-like/Quinoprotein amine dehydrogenase"/>
    <property type="match status" value="2"/>
</dbReference>
<dbReference type="InterPro" id="IPR003594">
    <property type="entry name" value="HATPase_dom"/>
</dbReference>
<dbReference type="SMART" id="SM00342">
    <property type="entry name" value="HTH_ARAC"/>
    <property type="match status" value="1"/>
</dbReference>
<dbReference type="GO" id="GO:0003700">
    <property type="term" value="F:DNA-binding transcription factor activity"/>
    <property type="evidence" value="ECO:0007669"/>
    <property type="project" value="InterPro"/>
</dbReference>
<feature type="domain" description="HTH araC/xylS-type" evidence="8">
    <location>
        <begin position="1189"/>
        <end position="1288"/>
    </location>
</feature>
<dbReference type="SUPFAM" id="SSF52172">
    <property type="entry name" value="CheY-like"/>
    <property type="match status" value="1"/>
</dbReference>
<feature type="signal peptide" evidence="7">
    <location>
        <begin position="1"/>
        <end position="20"/>
    </location>
</feature>
<dbReference type="InterPro" id="IPR013783">
    <property type="entry name" value="Ig-like_fold"/>
</dbReference>
<comment type="caution">
    <text evidence="11">The sequence shown here is derived from an EMBL/GenBank/DDBJ whole genome shotgun (WGS) entry which is preliminary data.</text>
</comment>
<evidence type="ECO:0000256" key="5">
    <source>
        <dbReference type="ARBA" id="ARBA00023163"/>
    </source>
</evidence>
<keyword evidence="12" id="KW-1185">Reference proteome</keyword>
<dbReference type="Proteomes" id="UP000295724">
    <property type="component" value="Unassembled WGS sequence"/>
</dbReference>
<evidence type="ECO:0000256" key="2">
    <source>
        <dbReference type="ARBA" id="ARBA00012438"/>
    </source>
</evidence>
<dbReference type="PROSITE" id="PS50110">
    <property type="entry name" value="RESPONSE_REGULATORY"/>
    <property type="match status" value="1"/>
</dbReference>
<dbReference type="InterPro" id="IPR011047">
    <property type="entry name" value="Quinoprotein_ADH-like_sf"/>
</dbReference>
<feature type="domain" description="Histidine kinase" evidence="9">
    <location>
        <begin position="814"/>
        <end position="1025"/>
    </location>
</feature>
<dbReference type="SUPFAM" id="SSF47384">
    <property type="entry name" value="Homodimeric domain of signal transducing histidine kinase"/>
    <property type="match status" value="1"/>
</dbReference>
<evidence type="ECO:0000259" key="8">
    <source>
        <dbReference type="PROSITE" id="PS01124"/>
    </source>
</evidence>
<accession>A0A4R6XUJ0</accession>
<dbReference type="PRINTS" id="PR00344">
    <property type="entry name" value="BCTRLSENSOR"/>
</dbReference>
<keyword evidence="11" id="KW-0418">Kinase</keyword>
<keyword evidence="7" id="KW-0732">Signal</keyword>
<evidence type="ECO:0000313" key="11">
    <source>
        <dbReference type="EMBL" id="TDR23675.1"/>
    </source>
</evidence>
<reference evidence="11 12" key="1">
    <citation type="submission" date="2019-03" db="EMBL/GenBank/DDBJ databases">
        <title>Genomic Encyclopedia of Type Strains, Phase IV (KMG-IV): sequencing the most valuable type-strain genomes for metagenomic binning, comparative biology and taxonomic classification.</title>
        <authorList>
            <person name="Goeker M."/>
        </authorList>
    </citation>
    <scope>NUCLEOTIDE SEQUENCE [LARGE SCALE GENOMIC DNA]</scope>
    <source>
        <strain evidence="11 12">DSM 25488</strain>
    </source>
</reference>
<dbReference type="EMBL" id="SNZB01000001">
    <property type="protein sequence ID" value="TDR23675.1"/>
    <property type="molecule type" value="Genomic_DNA"/>
</dbReference>
<keyword evidence="5" id="KW-0804">Transcription</keyword>
<sequence>MKKFKSLHSLCLVLILSVAASSDFDEVGLPLITHFNQEDYKAHHANWDIHQANNGLIYIANGNGILVFDGEEFTHHYSPNKTGVRDIDLVGDKVYLGTLNNIGFFQPAANGVLVYQSLNPYLAPENLPFGEIYSVVAFADKVVFKAMAYYFIWDGETLTTVPDDSNSYTKTIPVNDRLYTKLLNDEHVYELDFNSEKLLKDTPWRLPLKSQVKGIELNAENELIFFTAHHGIYKQHGDELLKVQDQLNEPVFIYDVTKSKKGLFYVATINGGLFILSNDLEVLKNYKDIHGLKISQVSGVLQDQQNNIWTVGYNGLNVMRPPDEISTFAKANNMYAFGFADIQGEPSFLGKRVLQLHADEENPLYPPSFQPIGEIEGVRDSLDFQDRTFLCTNNGLYLIKVENHRITEKQLVFDESKYIFDIAISDDSKHVFVSTNLGVYQIQEISNEWHSEAIQGLAFELNNIEVENNKALWVGSRTGELFRLALDGINTPTQSLMKFTEKDGLSTDLVIPFKLSSGLVFGTRDGTMRYFEEDNKLLLDERLPDILRRQNMAVEMLYEDQNQYIWYTTDEQQGYINKTANKWQHNTVLFNYFPPRFNRNYLSVKDHILWFMQTGGDIFRMDVNATKKLPDVAPLYIRELINSNTGNTIQAGVVTDIKTPIDFSSNSIRIKYALADYATPHRAMYRTKLNGTQNSQWSAWSNETYKDFTELRGKDYRLEVQAKDVFGRITPSTDLAFTVLPPVYLSKTALVAYVVLGLLFLWLATWAVIKSRTKKLKMENQRLDELVKNKTQFLHSKAMDLELLHKAKDRFMTDFSHELRTPLSLIMAPIEQVKSKQPHHMLDVAMKNAEKLRGQINRIFDLQHLNDPVIKLKQTHLDLVVITAQVVDEFQAWATKHQQTLTFECPTQSHMTLFDKEKIQAVLSNLISNAIKYSGVGSHIWVDIESKGSTIQVNVIDDGPGISLAKKDQVFERFVTDDSLNTSQIPGVGVGLAYAKEIIASHDGQLCLVESIKGAHFQFEIPLISQPEEITWINSNEQVVTKDSDDHPVLMVVEDNEELREVLVKILSEAFVVYEFSSADAALQQVENVLPDAIISDVMMPGTDGVAFTRILRKIKTLQTTPVILLTAKVAQKDIQQGLEAGATDYMVKPFSPRELFLRVSNHIQAVHAIREQLQPANNQVEARSPFLAELNKVILATIREGRLSTEQLAMKMAMDRTTLFRKIKKAADCPPSQYLIQFRLNIAKSLLEQQQNSISEVAYACGFESLSYFSTCFKKHFHVTPSQYIDAAVSS</sequence>
<keyword evidence="3 6" id="KW-0597">Phosphoprotein</keyword>
<dbReference type="SMART" id="SM00387">
    <property type="entry name" value="HATPase_c"/>
    <property type="match status" value="1"/>
</dbReference>
<dbReference type="InterPro" id="IPR001789">
    <property type="entry name" value="Sig_transdc_resp-reg_receiver"/>
</dbReference>
<dbReference type="InterPro" id="IPR005467">
    <property type="entry name" value="His_kinase_dom"/>
</dbReference>
<organism evidence="11 12">
    <name type="scientific">Marinicella litoralis</name>
    <dbReference type="NCBI Taxonomy" id="644220"/>
    <lineage>
        <taxon>Bacteria</taxon>
        <taxon>Pseudomonadati</taxon>
        <taxon>Pseudomonadota</taxon>
        <taxon>Gammaproteobacteria</taxon>
        <taxon>Lysobacterales</taxon>
        <taxon>Marinicellaceae</taxon>
        <taxon>Marinicella</taxon>
    </lineage>
</organism>
<evidence type="ECO:0000259" key="9">
    <source>
        <dbReference type="PROSITE" id="PS50109"/>
    </source>
</evidence>
<dbReference type="InterPro" id="IPR004358">
    <property type="entry name" value="Sig_transdc_His_kin-like_C"/>
</dbReference>
<dbReference type="CDD" id="cd00082">
    <property type="entry name" value="HisKA"/>
    <property type="match status" value="1"/>
</dbReference>
<evidence type="ECO:0000256" key="4">
    <source>
        <dbReference type="ARBA" id="ARBA00023015"/>
    </source>
</evidence>
<dbReference type="CDD" id="cd00075">
    <property type="entry name" value="HATPase"/>
    <property type="match status" value="1"/>
</dbReference>
<feature type="domain" description="Response regulatory" evidence="10">
    <location>
        <begin position="1049"/>
        <end position="1164"/>
    </location>
</feature>
<dbReference type="SMART" id="SM00448">
    <property type="entry name" value="REC"/>
    <property type="match status" value="1"/>
</dbReference>
<feature type="chain" id="PRO_5020697795" description="histidine kinase" evidence="7">
    <location>
        <begin position="21"/>
        <end position="1292"/>
    </location>
</feature>
<dbReference type="Pfam" id="PF02518">
    <property type="entry name" value="HATPase_c"/>
    <property type="match status" value="1"/>
</dbReference>
<dbReference type="PROSITE" id="PS01124">
    <property type="entry name" value="HTH_ARAC_FAMILY_2"/>
    <property type="match status" value="1"/>
</dbReference>
<evidence type="ECO:0000256" key="1">
    <source>
        <dbReference type="ARBA" id="ARBA00000085"/>
    </source>
</evidence>
<dbReference type="PROSITE" id="PS50109">
    <property type="entry name" value="HIS_KIN"/>
    <property type="match status" value="1"/>
</dbReference>
<comment type="catalytic activity">
    <reaction evidence="1">
        <text>ATP + protein L-histidine = ADP + protein N-phospho-L-histidine.</text>
        <dbReference type="EC" id="2.7.13.3"/>
    </reaction>
</comment>
<dbReference type="InterPro" id="IPR015943">
    <property type="entry name" value="WD40/YVTN_repeat-like_dom_sf"/>
</dbReference>
<dbReference type="Gene3D" id="2.60.40.10">
    <property type="entry name" value="Immunoglobulins"/>
    <property type="match status" value="1"/>
</dbReference>
<dbReference type="Gene3D" id="1.10.287.130">
    <property type="match status" value="1"/>
</dbReference>
<dbReference type="Gene3D" id="1.10.10.60">
    <property type="entry name" value="Homeodomain-like"/>
    <property type="match status" value="1"/>
</dbReference>
<evidence type="ECO:0000256" key="6">
    <source>
        <dbReference type="PROSITE-ProRule" id="PRU00169"/>
    </source>
</evidence>
<dbReference type="SUPFAM" id="SSF50998">
    <property type="entry name" value="Quinoprotein alcohol dehydrogenase-like"/>
    <property type="match status" value="1"/>
</dbReference>
<dbReference type="InterPro" id="IPR018060">
    <property type="entry name" value="HTH_AraC"/>
</dbReference>
<dbReference type="Gene3D" id="3.40.50.2300">
    <property type="match status" value="1"/>
</dbReference>
<dbReference type="InterPro" id="IPR011006">
    <property type="entry name" value="CheY-like_superfamily"/>
</dbReference>
<evidence type="ECO:0000313" key="12">
    <source>
        <dbReference type="Proteomes" id="UP000295724"/>
    </source>
</evidence>
<dbReference type="Gene3D" id="3.30.565.10">
    <property type="entry name" value="Histidine kinase-like ATPase, C-terminal domain"/>
    <property type="match status" value="1"/>
</dbReference>
<keyword evidence="4" id="KW-0805">Transcription regulation</keyword>
<evidence type="ECO:0000256" key="3">
    <source>
        <dbReference type="ARBA" id="ARBA00022553"/>
    </source>
</evidence>
<dbReference type="InterPro" id="IPR036097">
    <property type="entry name" value="HisK_dim/P_sf"/>
</dbReference>
<dbReference type="RefSeq" id="WP_099017701.1">
    <property type="nucleotide sequence ID" value="NZ_NIHB01000001.1"/>
</dbReference>
<evidence type="ECO:0000259" key="10">
    <source>
        <dbReference type="PROSITE" id="PS50110"/>
    </source>
</evidence>
<dbReference type="EC" id="2.7.13.3" evidence="2"/>
<dbReference type="InterPro" id="IPR036890">
    <property type="entry name" value="HATPase_C_sf"/>
</dbReference>
<protein>
    <recommendedName>
        <fullName evidence="2">histidine kinase</fullName>
        <ecNumber evidence="2">2.7.13.3</ecNumber>
    </recommendedName>
</protein>
<proteinExistence type="predicted"/>
<dbReference type="SMART" id="SM00388">
    <property type="entry name" value="HisKA"/>
    <property type="match status" value="1"/>
</dbReference>
<dbReference type="OrthoDB" id="9809766at2"/>
<evidence type="ECO:0000256" key="7">
    <source>
        <dbReference type="SAM" id="SignalP"/>
    </source>
</evidence>
<dbReference type="InterPro" id="IPR009057">
    <property type="entry name" value="Homeodomain-like_sf"/>
</dbReference>
<keyword evidence="11" id="KW-0808">Transferase</keyword>
<dbReference type="GO" id="GO:0000155">
    <property type="term" value="F:phosphorelay sensor kinase activity"/>
    <property type="evidence" value="ECO:0007669"/>
    <property type="project" value="InterPro"/>
</dbReference>
<dbReference type="PANTHER" id="PTHR43547">
    <property type="entry name" value="TWO-COMPONENT HISTIDINE KINASE"/>
    <property type="match status" value="1"/>
</dbReference>
<dbReference type="GO" id="GO:0043565">
    <property type="term" value="F:sequence-specific DNA binding"/>
    <property type="evidence" value="ECO:0007669"/>
    <property type="project" value="InterPro"/>
</dbReference>
<dbReference type="SUPFAM" id="SSF55874">
    <property type="entry name" value="ATPase domain of HSP90 chaperone/DNA topoisomerase II/histidine kinase"/>
    <property type="match status" value="1"/>
</dbReference>
<dbReference type="Pfam" id="PF12833">
    <property type="entry name" value="HTH_18"/>
    <property type="match status" value="1"/>
</dbReference>
<dbReference type="InterPro" id="IPR003661">
    <property type="entry name" value="HisK_dim/P_dom"/>
</dbReference>
<gene>
    <name evidence="11" type="ORF">C8D91_0539</name>
</gene>
<dbReference type="Pfam" id="PF00072">
    <property type="entry name" value="Response_reg"/>
    <property type="match status" value="1"/>
</dbReference>